<dbReference type="Proteomes" id="UP001524318">
    <property type="component" value="Unassembled WGS sequence"/>
</dbReference>
<proteinExistence type="predicted"/>
<gene>
    <name evidence="1" type="ORF">NFC73_08105</name>
</gene>
<protein>
    <submittedName>
        <fullName evidence="1">Uncharacterized protein</fullName>
    </submittedName>
</protein>
<name>A0ABT1LML5_9MICC</name>
<organism evidence="1 2">
    <name type="scientific">Pseudarthrobacter humi</name>
    <dbReference type="NCBI Taxonomy" id="2952523"/>
    <lineage>
        <taxon>Bacteria</taxon>
        <taxon>Bacillati</taxon>
        <taxon>Actinomycetota</taxon>
        <taxon>Actinomycetes</taxon>
        <taxon>Micrococcales</taxon>
        <taxon>Micrococcaceae</taxon>
        <taxon>Pseudarthrobacter</taxon>
    </lineage>
</organism>
<evidence type="ECO:0000313" key="1">
    <source>
        <dbReference type="EMBL" id="MCP8999694.1"/>
    </source>
</evidence>
<dbReference type="EMBL" id="JANCLV010000004">
    <property type="protein sequence ID" value="MCP8999694.1"/>
    <property type="molecule type" value="Genomic_DNA"/>
</dbReference>
<sequence>MDAVTVTSAEKAAQSLKVQFQDASGAWQDTSAGTITGLTTAAPVTVRFDPVTTRGIRVSFVTTGSFTKVAEVAIDRLPRRRSRPC</sequence>
<keyword evidence="2" id="KW-1185">Reference proteome</keyword>
<evidence type="ECO:0000313" key="2">
    <source>
        <dbReference type="Proteomes" id="UP001524318"/>
    </source>
</evidence>
<comment type="caution">
    <text evidence="1">The sequence shown here is derived from an EMBL/GenBank/DDBJ whole genome shotgun (WGS) entry which is preliminary data.</text>
</comment>
<dbReference type="Gene3D" id="2.60.120.260">
    <property type="entry name" value="Galactose-binding domain-like"/>
    <property type="match status" value="1"/>
</dbReference>
<reference evidence="1 2" key="1">
    <citation type="submission" date="2022-06" db="EMBL/GenBank/DDBJ databases">
        <title>Pseudarthrobacter sp. strain RMG13 Genome sequencing and assembly.</title>
        <authorList>
            <person name="Kim I."/>
        </authorList>
    </citation>
    <scope>NUCLEOTIDE SEQUENCE [LARGE SCALE GENOMIC DNA]</scope>
    <source>
        <strain evidence="1 2">RMG13</strain>
    </source>
</reference>
<accession>A0ABT1LML5</accession>